<organism evidence="1 2">
    <name type="scientific">Saccharothrix coeruleofusca</name>
    <dbReference type="NCBI Taxonomy" id="33919"/>
    <lineage>
        <taxon>Bacteria</taxon>
        <taxon>Bacillati</taxon>
        <taxon>Actinomycetota</taxon>
        <taxon>Actinomycetes</taxon>
        <taxon>Pseudonocardiales</taxon>
        <taxon>Pseudonocardiaceae</taxon>
        <taxon>Saccharothrix</taxon>
    </lineage>
</organism>
<dbReference type="AlphaFoldDB" id="A0A918AJC7"/>
<accession>A0A918AJC7</accession>
<evidence type="ECO:0000313" key="1">
    <source>
        <dbReference type="EMBL" id="GGP49587.1"/>
    </source>
</evidence>
<evidence type="ECO:0000313" key="2">
    <source>
        <dbReference type="Proteomes" id="UP000639606"/>
    </source>
</evidence>
<protein>
    <submittedName>
        <fullName evidence="1">Uncharacterized protein</fullName>
    </submittedName>
</protein>
<proteinExistence type="predicted"/>
<dbReference type="EMBL" id="BMRG01000003">
    <property type="protein sequence ID" value="GGP49587.1"/>
    <property type="molecule type" value="Genomic_DNA"/>
</dbReference>
<keyword evidence="2" id="KW-1185">Reference proteome</keyword>
<comment type="caution">
    <text evidence="1">The sequence shown here is derived from an EMBL/GenBank/DDBJ whole genome shotgun (WGS) entry which is preliminary data.</text>
</comment>
<name>A0A918AJC7_9PSEU</name>
<sequence length="130" mass="14429">MSTTVFSQLDRSLHEHLTALVRLAAEADERTAAELTRSALPRVVAAVKSLLDEHQPDEHGRCATCRPRWWRRRRPAPCRAYLGAQLCLMAAPPARRLGRPEVGPSARVSRRSKNVIGVKGIPTDRRDCAG</sequence>
<reference evidence="1" key="2">
    <citation type="submission" date="2020-09" db="EMBL/GenBank/DDBJ databases">
        <authorList>
            <person name="Sun Q."/>
            <person name="Ohkuma M."/>
        </authorList>
    </citation>
    <scope>NUCLEOTIDE SEQUENCE</scope>
    <source>
        <strain evidence="1">JCM 3313</strain>
    </source>
</reference>
<dbReference type="Proteomes" id="UP000639606">
    <property type="component" value="Unassembled WGS sequence"/>
</dbReference>
<gene>
    <name evidence="1" type="ORF">GCM10010185_22200</name>
</gene>
<dbReference type="RefSeq" id="WP_189223106.1">
    <property type="nucleotide sequence ID" value="NZ_BMRG01000003.1"/>
</dbReference>
<reference evidence="1" key="1">
    <citation type="journal article" date="2014" name="Int. J. Syst. Evol. Microbiol.">
        <title>Complete genome sequence of Corynebacterium casei LMG S-19264T (=DSM 44701T), isolated from a smear-ripened cheese.</title>
        <authorList>
            <consortium name="US DOE Joint Genome Institute (JGI-PGF)"/>
            <person name="Walter F."/>
            <person name="Albersmeier A."/>
            <person name="Kalinowski J."/>
            <person name="Ruckert C."/>
        </authorList>
    </citation>
    <scope>NUCLEOTIDE SEQUENCE</scope>
    <source>
        <strain evidence="1">JCM 3313</strain>
    </source>
</reference>